<accession>A0A1L9UUT1</accession>
<keyword evidence="2" id="KW-1185">Reference proteome</keyword>
<proteinExistence type="predicted"/>
<protein>
    <submittedName>
        <fullName evidence="1">Uncharacterized protein</fullName>
    </submittedName>
</protein>
<dbReference type="Proteomes" id="UP000184499">
    <property type="component" value="Unassembled WGS sequence"/>
</dbReference>
<dbReference type="AlphaFoldDB" id="A0A1L9UUT1"/>
<sequence length="106" mass="11876">MFTIIDTSLLKRPASTNKALLVSHLVLSLCTLSLAVFRYRSNLPTYLPEDYISKELLAPTVNSFPMSPFHAMFHMSETREPDRKMIAFASGNRGGVKARLIASVHH</sequence>
<name>A0A1L9UUT1_ASPBC</name>
<gene>
    <name evidence="1" type="ORF">ASPBRDRAFT_371292</name>
</gene>
<reference evidence="2" key="1">
    <citation type="journal article" date="2017" name="Genome Biol.">
        <title>Comparative genomics reveals high biological diversity and specific adaptations in the industrially and medically important fungal genus Aspergillus.</title>
        <authorList>
            <person name="de Vries R.P."/>
            <person name="Riley R."/>
            <person name="Wiebenga A."/>
            <person name="Aguilar-Osorio G."/>
            <person name="Amillis S."/>
            <person name="Uchima C.A."/>
            <person name="Anderluh G."/>
            <person name="Asadollahi M."/>
            <person name="Askin M."/>
            <person name="Barry K."/>
            <person name="Battaglia E."/>
            <person name="Bayram O."/>
            <person name="Benocci T."/>
            <person name="Braus-Stromeyer S.A."/>
            <person name="Caldana C."/>
            <person name="Canovas D."/>
            <person name="Cerqueira G.C."/>
            <person name="Chen F."/>
            <person name="Chen W."/>
            <person name="Choi C."/>
            <person name="Clum A."/>
            <person name="Dos Santos R.A."/>
            <person name="Damasio A.R."/>
            <person name="Diallinas G."/>
            <person name="Emri T."/>
            <person name="Fekete E."/>
            <person name="Flipphi M."/>
            <person name="Freyberg S."/>
            <person name="Gallo A."/>
            <person name="Gournas C."/>
            <person name="Habgood R."/>
            <person name="Hainaut M."/>
            <person name="Harispe M.L."/>
            <person name="Henrissat B."/>
            <person name="Hilden K.S."/>
            <person name="Hope R."/>
            <person name="Hossain A."/>
            <person name="Karabika E."/>
            <person name="Karaffa L."/>
            <person name="Karanyi Z."/>
            <person name="Krasevec N."/>
            <person name="Kuo A."/>
            <person name="Kusch H."/>
            <person name="LaButti K."/>
            <person name="Lagendijk E.L."/>
            <person name="Lapidus A."/>
            <person name="Levasseur A."/>
            <person name="Lindquist E."/>
            <person name="Lipzen A."/>
            <person name="Logrieco A.F."/>
            <person name="MacCabe A."/>
            <person name="Maekelae M.R."/>
            <person name="Malavazi I."/>
            <person name="Melin P."/>
            <person name="Meyer V."/>
            <person name="Mielnichuk N."/>
            <person name="Miskei M."/>
            <person name="Molnar A.P."/>
            <person name="Mule G."/>
            <person name="Ngan C.Y."/>
            <person name="Orejas M."/>
            <person name="Orosz E."/>
            <person name="Ouedraogo J.P."/>
            <person name="Overkamp K.M."/>
            <person name="Park H.-S."/>
            <person name="Perrone G."/>
            <person name="Piumi F."/>
            <person name="Punt P.J."/>
            <person name="Ram A.F."/>
            <person name="Ramon A."/>
            <person name="Rauscher S."/>
            <person name="Record E."/>
            <person name="Riano-Pachon D.M."/>
            <person name="Robert V."/>
            <person name="Roehrig J."/>
            <person name="Ruller R."/>
            <person name="Salamov A."/>
            <person name="Salih N.S."/>
            <person name="Samson R.A."/>
            <person name="Sandor E."/>
            <person name="Sanguinetti M."/>
            <person name="Schuetze T."/>
            <person name="Sepcic K."/>
            <person name="Shelest E."/>
            <person name="Sherlock G."/>
            <person name="Sophianopoulou V."/>
            <person name="Squina F.M."/>
            <person name="Sun H."/>
            <person name="Susca A."/>
            <person name="Todd R.B."/>
            <person name="Tsang A."/>
            <person name="Unkles S.E."/>
            <person name="van de Wiele N."/>
            <person name="van Rossen-Uffink D."/>
            <person name="Oliveira J.V."/>
            <person name="Vesth T.C."/>
            <person name="Visser J."/>
            <person name="Yu J.-H."/>
            <person name="Zhou M."/>
            <person name="Andersen M.R."/>
            <person name="Archer D.B."/>
            <person name="Baker S.E."/>
            <person name="Benoit I."/>
            <person name="Brakhage A.A."/>
            <person name="Braus G.H."/>
            <person name="Fischer R."/>
            <person name="Frisvad J.C."/>
            <person name="Goldman G.H."/>
            <person name="Houbraken J."/>
            <person name="Oakley B."/>
            <person name="Pocsi I."/>
            <person name="Scazzocchio C."/>
            <person name="Seiboth B."/>
            <person name="vanKuyk P.A."/>
            <person name="Wortman J."/>
            <person name="Dyer P.S."/>
            <person name="Grigoriev I.V."/>
        </authorList>
    </citation>
    <scope>NUCLEOTIDE SEQUENCE [LARGE SCALE GENOMIC DNA]</scope>
    <source>
        <strain evidence="2">CBS 101740 / IMI 381727 / IBT 21946</strain>
    </source>
</reference>
<organism evidence="1 2">
    <name type="scientific">Aspergillus brasiliensis (strain CBS 101740 / IMI 381727 / IBT 21946)</name>
    <dbReference type="NCBI Taxonomy" id="767769"/>
    <lineage>
        <taxon>Eukaryota</taxon>
        <taxon>Fungi</taxon>
        <taxon>Dikarya</taxon>
        <taxon>Ascomycota</taxon>
        <taxon>Pezizomycotina</taxon>
        <taxon>Eurotiomycetes</taxon>
        <taxon>Eurotiomycetidae</taxon>
        <taxon>Eurotiales</taxon>
        <taxon>Aspergillaceae</taxon>
        <taxon>Aspergillus</taxon>
        <taxon>Aspergillus subgen. Circumdati</taxon>
    </lineage>
</organism>
<dbReference type="RefSeq" id="XP_067482730.1">
    <property type="nucleotide sequence ID" value="XM_067623663.1"/>
</dbReference>
<evidence type="ECO:0000313" key="2">
    <source>
        <dbReference type="Proteomes" id="UP000184499"/>
    </source>
</evidence>
<dbReference type="EMBL" id="KV878680">
    <property type="protein sequence ID" value="OJJ75483.1"/>
    <property type="molecule type" value="Genomic_DNA"/>
</dbReference>
<dbReference type="GeneID" id="93576151"/>
<dbReference type="VEuPathDB" id="FungiDB:ASPBRDRAFT_371292"/>
<evidence type="ECO:0000313" key="1">
    <source>
        <dbReference type="EMBL" id="OJJ75483.1"/>
    </source>
</evidence>